<accession>A0A915K0X9</accession>
<dbReference type="GO" id="GO:0005248">
    <property type="term" value="F:voltage-gated sodium channel activity"/>
    <property type="evidence" value="ECO:0007669"/>
    <property type="project" value="TreeGrafter"/>
</dbReference>
<dbReference type="WBParaSite" id="nRc.2.0.1.t31964-RA">
    <property type="protein sequence ID" value="nRc.2.0.1.t31964-RA"/>
    <property type="gene ID" value="nRc.2.0.1.g31964"/>
</dbReference>
<keyword evidence="10" id="KW-0407">Ion channel</keyword>
<keyword evidence="3 13" id="KW-0812">Transmembrane</keyword>
<feature type="transmembrane region" description="Helical" evidence="13">
    <location>
        <begin position="349"/>
        <end position="368"/>
    </location>
</feature>
<dbReference type="Gene3D" id="1.10.287.70">
    <property type="match status" value="2"/>
</dbReference>
<evidence type="ECO:0000313" key="16">
    <source>
        <dbReference type="WBParaSite" id="nRc.2.0.1.t31964-RA"/>
    </source>
</evidence>
<keyword evidence="4" id="KW-0677">Repeat</keyword>
<keyword evidence="9" id="KW-0325">Glycoprotein</keyword>
<dbReference type="PANTHER" id="PTHR10037:SF230">
    <property type="entry name" value="CA[2+]-CHANNEL PROTEIN ALPHA[[1]] SUBUNIT T, ISOFORM F"/>
    <property type="match status" value="1"/>
</dbReference>
<dbReference type="GO" id="GO:0001518">
    <property type="term" value="C:voltage-gated sodium channel complex"/>
    <property type="evidence" value="ECO:0007669"/>
    <property type="project" value="TreeGrafter"/>
</dbReference>
<feature type="transmembrane region" description="Helical" evidence="13">
    <location>
        <begin position="737"/>
        <end position="757"/>
    </location>
</feature>
<dbReference type="Gene3D" id="1.20.120.350">
    <property type="entry name" value="Voltage-gated potassium channels. Chain C"/>
    <property type="match status" value="2"/>
</dbReference>
<feature type="compositionally biased region" description="Basic and acidic residues" evidence="12">
    <location>
        <begin position="877"/>
        <end position="895"/>
    </location>
</feature>
<keyword evidence="2" id="KW-0813">Transport</keyword>
<feature type="transmembrane region" description="Helical" evidence="13">
    <location>
        <begin position="275"/>
        <end position="294"/>
    </location>
</feature>
<evidence type="ECO:0000256" key="5">
    <source>
        <dbReference type="ARBA" id="ARBA00022882"/>
    </source>
</evidence>
<comment type="subcellular location">
    <subcellularLocation>
        <location evidence="1">Membrane</location>
        <topology evidence="1">Multi-pass membrane protein</topology>
    </subcellularLocation>
</comment>
<dbReference type="InterPro" id="IPR027359">
    <property type="entry name" value="Volt_channel_dom_sf"/>
</dbReference>
<evidence type="ECO:0000313" key="15">
    <source>
        <dbReference type="Proteomes" id="UP000887565"/>
    </source>
</evidence>
<feature type="transmembrane region" description="Helical" evidence="13">
    <location>
        <begin position="516"/>
        <end position="539"/>
    </location>
</feature>
<evidence type="ECO:0000256" key="2">
    <source>
        <dbReference type="ARBA" id="ARBA00022448"/>
    </source>
</evidence>
<keyword evidence="11" id="KW-0175">Coiled coil</keyword>
<evidence type="ECO:0000256" key="3">
    <source>
        <dbReference type="ARBA" id="ARBA00022692"/>
    </source>
</evidence>
<dbReference type="FunFam" id="1.10.287.70:FF:000018">
    <property type="entry name" value="Voltage-dependent T-type calcium channel subunit alpha"/>
    <property type="match status" value="1"/>
</dbReference>
<dbReference type="InterPro" id="IPR043203">
    <property type="entry name" value="VGCC_Ca_Na"/>
</dbReference>
<feature type="region of interest" description="Disordered" evidence="12">
    <location>
        <begin position="857"/>
        <end position="895"/>
    </location>
</feature>
<sequence>MFTLILSHRTSLHERRLARRHGSLTPMRFHTSCYYPHLSYNISPNPNLLTVAVPLQFPSITSLSRTSISGPLSEYNEPGEGDDSEKYILGNSDRPFDNDVESLLVESQQDREASAYVSASKLPCTPLITTDSEVSSSRLSRKPVFRQASLCLPAETEQSSSQMCQMSNQLYQNAMFRNRLNSWAGRYYGKRAGFNPYCRVHGRKAMLEAYAKTFMQAKQQLVEEAKQLEKKTLSGLFRNWYNTSWFGHHGDYSLYLFSSKNKFRQRCTWLCGKKWFDFIILAFIGLNCLTLALERPDIEPGSIERVILNISNYVFTVIFTIEMAVKIVAKGCILGPTTYFRDGWCQLDGTLVIINLVSIFFELFLDGAPKIFGVMRVLRLLRALRPLRVINRAPGVKLVVQTLISSLAPIGNIVLICCTFFIIFGILGVQLFKGTMWYCRSSIGHDMSHIKTKNDCDIEPNAQWDNQRYNFDNLGQALMALFVVASKDGWVAIMYQGIDAVGVDKQPITNYNEWRIVYFISFLLLVGFFVLNMFVGVVVENFHKCKEALEKEMLEKEAKKKLEKRLKKQMSRAQLLEKKARELPYWYHYGPNRMYLHTIIMSKYFDLAIAAVIGVNVLTMAMEFYAMPKELEYALDVFNFFFTAVFTLEAIMKVVVMGLRPYFSDRWNQLDVGIVFLSIAGIIMEKMHTGLIPINPTIIRVMRVLRIARVLKLLKMAKGIRSLLDTVAQALPQVGNLGLLFFLLFFIFAALGVELFGRIECSVEHPCDGLGEHAHFKDFGMAFLTLFRIATGDNWNGIMKDALREDCDSKDHCQRNCCVSPIIAPIYFVIFVLMAQFVLVNVVVAVLMKHLEESNKKMADTGSEAGATTPGGTDTEGNYRTDDTEEAGGREDEVSVFEDREKIVETIENTRKTDKDNAEIKEQNRSNAQTNDLYKFQRHALLRHTVEAPKGTVPPRLPPPSVRVKLSLPELSHTTSQNERNLIDFGSSTPAHIKDVTNEDQRLLPKRVFSASARERPRPGDYFSRQNEMKSAFKAGSDQKTATFLQAETEPLKRRNDSSKLNGQKVSRADLINTTIDDFAME</sequence>
<evidence type="ECO:0000259" key="14">
    <source>
        <dbReference type="Pfam" id="PF00520"/>
    </source>
</evidence>
<feature type="transmembrane region" description="Helical" evidence="13">
    <location>
        <begin position="604"/>
        <end position="625"/>
    </location>
</feature>
<reference evidence="16" key="1">
    <citation type="submission" date="2022-11" db="UniProtKB">
        <authorList>
            <consortium name="WormBaseParasite"/>
        </authorList>
    </citation>
    <scope>IDENTIFICATION</scope>
</reference>
<feature type="transmembrane region" description="Helical" evidence="13">
    <location>
        <begin position="637"/>
        <end position="655"/>
    </location>
</feature>
<dbReference type="FunFam" id="1.10.287.70:FF:000120">
    <property type="entry name" value="Voltage-dependent T-type calcium channel subunit alpha"/>
    <property type="match status" value="1"/>
</dbReference>
<feature type="coiled-coil region" evidence="11">
    <location>
        <begin position="545"/>
        <end position="579"/>
    </location>
</feature>
<dbReference type="SUPFAM" id="SSF81324">
    <property type="entry name" value="Voltage-gated potassium channels"/>
    <property type="match status" value="2"/>
</dbReference>
<evidence type="ECO:0000256" key="10">
    <source>
        <dbReference type="ARBA" id="ARBA00023303"/>
    </source>
</evidence>
<dbReference type="GO" id="GO:0070509">
    <property type="term" value="P:calcium ion import"/>
    <property type="evidence" value="ECO:0007669"/>
    <property type="project" value="TreeGrafter"/>
</dbReference>
<evidence type="ECO:0000256" key="1">
    <source>
        <dbReference type="ARBA" id="ARBA00004141"/>
    </source>
</evidence>
<feature type="transmembrane region" description="Helical" evidence="13">
    <location>
        <begin position="413"/>
        <end position="432"/>
    </location>
</feature>
<feature type="transmembrane region" description="Helical" evidence="13">
    <location>
        <begin position="306"/>
        <end position="329"/>
    </location>
</feature>
<dbReference type="Proteomes" id="UP000887565">
    <property type="component" value="Unplaced"/>
</dbReference>
<feature type="domain" description="Ion transport" evidence="14">
    <location>
        <begin position="602"/>
        <end position="857"/>
    </location>
</feature>
<dbReference type="GO" id="GO:0008332">
    <property type="term" value="F:low voltage-gated calcium channel activity"/>
    <property type="evidence" value="ECO:0007669"/>
    <property type="project" value="TreeGrafter"/>
</dbReference>
<dbReference type="FunFam" id="1.20.120.350:FF:000008">
    <property type="entry name" value="Voltage-dependent T-type calcium channel subunit alpha"/>
    <property type="match status" value="1"/>
</dbReference>
<dbReference type="GO" id="GO:0086010">
    <property type="term" value="P:membrane depolarization during action potential"/>
    <property type="evidence" value="ECO:0007669"/>
    <property type="project" value="TreeGrafter"/>
</dbReference>
<dbReference type="PANTHER" id="PTHR10037">
    <property type="entry name" value="VOLTAGE-GATED CATION CHANNEL CALCIUM AND SODIUM"/>
    <property type="match status" value="1"/>
</dbReference>
<keyword evidence="6 13" id="KW-1133">Transmembrane helix</keyword>
<proteinExistence type="predicted"/>
<evidence type="ECO:0000256" key="4">
    <source>
        <dbReference type="ARBA" id="ARBA00022737"/>
    </source>
</evidence>
<keyword evidence="15" id="KW-1185">Reference proteome</keyword>
<feature type="transmembrane region" description="Helical" evidence="13">
    <location>
        <begin position="826"/>
        <end position="848"/>
    </location>
</feature>
<feature type="transmembrane region" description="Helical" evidence="13">
    <location>
        <begin position="667"/>
        <end position="684"/>
    </location>
</feature>
<evidence type="ECO:0000256" key="11">
    <source>
        <dbReference type="SAM" id="Coils"/>
    </source>
</evidence>
<dbReference type="FunFam" id="1.20.120.350:FF:000009">
    <property type="entry name" value="Voltage-dependent T-type calcium channel subunit alpha"/>
    <property type="match status" value="1"/>
</dbReference>
<evidence type="ECO:0000256" key="13">
    <source>
        <dbReference type="SAM" id="Phobius"/>
    </source>
</evidence>
<evidence type="ECO:0000256" key="8">
    <source>
        <dbReference type="ARBA" id="ARBA00023136"/>
    </source>
</evidence>
<dbReference type="GO" id="GO:0043005">
    <property type="term" value="C:neuron projection"/>
    <property type="evidence" value="ECO:0007669"/>
    <property type="project" value="TreeGrafter"/>
</dbReference>
<evidence type="ECO:0000256" key="12">
    <source>
        <dbReference type="SAM" id="MobiDB-lite"/>
    </source>
</evidence>
<name>A0A915K0X9_ROMCU</name>
<dbReference type="AlphaFoldDB" id="A0A915K0X9"/>
<dbReference type="Pfam" id="PF00520">
    <property type="entry name" value="Ion_trans"/>
    <property type="match status" value="2"/>
</dbReference>
<protein>
    <submittedName>
        <fullName evidence="16">Ion transport domain-containing protein</fullName>
    </submittedName>
</protein>
<keyword evidence="5" id="KW-0851">Voltage-gated channel</keyword>
<evidence type="ECO:0000256" key="9">
    <source>
        <dbReference type="ARBA" id="ARBA00023180"/>
    </source>
</evidence>
<organism evidence="15 16">
    <name type="scientific">Romanomermis culicivorax</name>
    <name type="common">Nematode worm</name>
    <dbReference type="NCBI Taxonomy" id="13658"/>
    <lineage>
        <taxon>Eukaryota</taxon>
        <taxon>Metazoa</taxon>
        <taxon>Ecdysozoa</taxon>
        <taxon>Nematoda</taxon>
        <taxon>Enoplea</taxon>
        <taxon>Dorylaimia</taxon>
        <taxon>Mermithida</taxon>
        <taxon>Mermithoidea</taxon>
        <taxon>Mermithidae</taxon>
        <taxon>Romanomermis</taxon>
    </lineage>
</organism>
<evidence type="ECO:0000256" key="7">
    <source>
        <dbReference type="ARBA" id="ARBA00023065"/>
    </source>
</evidence>
<keyword evidence="8 13" id="KW-0472">Membrane</keyword>
<keyword evidence="7" id="KW-0406">Ion transport</keyword>
<feature type="domain" description="Ion transport" evidence="14">
    <location>
        <begin position="274"/>
        <end position="548"/>
    </location>
</feature>
<dbReference type="InterPro" id="IPR005821">
    <property type="entry name" value="Ion_trans_dom"/>
</dbReference>
<evidence type="ECO:0000256" key="6">
    <source>
        <dbReference type="ARBA" id="ARBA00022989"/>
    </source>
</evidence>